<dbReference type="RefSeq" id="XP_025405664.1">
    <property type="nucleotide sequence ID" value="XM_025549879.1"/>
</dbReference>
<comment type="similarity">
    <text evidence="2">Belongs to the eukaryotic/archaeal RNase P protein component 3 family.</text>
</comment>
<dbReference type="Pfam" id="PF01876">
    <property type="entry name" value="RNase_P_p30"/>
    <property type="match status" value="1"/>
</dbReference>
<organism evidence="4 5">
    <name type="scientific">Sipha flava</name>
    <name type="common">yellow sugarcane aphid</name>
    <dbReference type="NCBI Taxonomy" id="143950"/>
    <lineage>
        <taxon>Eukaryota</taxon>
        <taxon>Metazoa</taxon>
        <taxon>Ecdysozoa</taxon>
        <taxon>Arthropoda</taxon>
        <taxon>Hexapoda</taxon>
        <taxon>Insecta</taxon>
        <taxon>Pterygota</taxon>
        <taxon>Neoptera</taxon>
        <taxon>Paraneoptera</taxon>
        <taxon>Hemiptera</taxon>
        <taxon>Sternorrhyncha</taxon>
        <taxon>Aphidomorpha</taxon>
        <taxon>Aphidoidea</taxon>
        <taxon>Aphididae</taxon>
        <taxon>Sipha</taxon>
    </lineage>
</organism>
<accession>A0A8B8F4E6</accession>
<dbReference type="PANTHER" id="PTHR13031">
    <property type="entry name" value="RIBONUCLEASE P SUBUNIT P30"/>
    <property type="match status" value="1"/>
</dbReference>
<dbReference type="Proteomes" id="UP000694846">
    <property type="component" value="Unplaced"/>
</dbReference>
<dbReference type="GO" id="GO:0005655">
    <property type="term" value="C:nucleolar ribonuclease P complex"/>
    <property type="evidence" value="ECO:0007669"/>
    <property type="project" value="TreeGrafter"/>
</dbReference>
<reference evidence="5" key="1">
    <citation type="submission" date="2025-08" db="UniProtKB">
        <authorList>
            <consortium name="RefSeq"/>
        </authorList>
    </citation>
    <scope>IDENTIFICATION</scope>
    <source>
        <tissue evidence="5">Whole body</tissue>
    </source>
</reference>
<evidence type="ECO:0000313" key="5">
    <source>
        <dbReference type="RefSeq" id="XP_025405664.1"/>
    </source>
</evidence>
<dbReference type="CTD" id="10556"/>
<evidence type="ECO:0000256" key="2">
    <source>
        <dbReference type="ARBA" id="ARBA00007331"/>
    </source>
</evidence>
<evidence type="ECO:0000313" key="4">
    <source>
        <dbReference type="Proteomes" id="UP000694846"/>
    </source>
</evidence>
<protein>
    <submittedName>
        <fullName evidence="5">Ribonuclease P protein subunit p30</fullName>
    </submittedName>
</protein>
<dbReference type="InterPro" id="IPR002738">
    <property type="entry name" value="RNase_P_p30"/>
</dbReference>
<sequence length="260" mass="29430">MNPVLVVPRGYCDLRVERLNDSLVDAYVEHGYSFIAVNTVVNCSTLGIGTSNRKKRKLGECNSEKEEEKECIPVPMNTNCNNSKLTVLSRLTVQISNFGQIQKIVNSTNFKLYHIFAVEPLNDNIIQELVTSPYVDIITCNLTIKISPKDYRNAVARRIHFEVLYGPMLMNYNIRQDTITLAHMLYIKGKSKNVIFSSGAVHKFDIRNPHDVMNSTILLGLSQKQSKQAITQACHSVILKCYGRRLGRSAFNMIPMKNNC</sequence>
<comment type="subcellular location">
    <subcellularLocation>
        <location evidence="1">Nucleus</location>
    </subcellularLocation>
</comment>
<dbReference type="GO" id="GO:0008033">
    <property type="term" value="P:tRNA processing"/>
    <property type="evidence" value="ECO:0007669"/>
    <property type="project" value="UniProtKB-KW"/>
</dbReference>
<evidence type="ECO:0000256" key="1">
    <source>
        <dbReference type="ARBA" id="ARBA00004123"/>
    </source>
</evidence>
<evidence type="ECO:0000256" key="3">
    <source>
        <dbReference type="ARBA" id="ARBA00022694"/>
    </source>
</evidence>
<dbReference type="SUPFAM" id="SSF89550">
    <property type="entry name" value="PHP domain-like"/>
    <property type="match status" value="1"/>
</dbReference>
<dbReference type="AlphaFoldDB" id="A0A8B8F4E6"/>
<dbReference type="GeneID" id="112679927"/>
<gene>
    <name evidence="5" type="primary">LOC112679927</name>
</gene>
<dbReference type="GO" id="GO:0003723">
    <property type="term" value="F:RNA binding"/>
    <property type="evidence" value="ECO:0007669"/>
    <property type="project" value="TreeGrafter"/>
</dbReference>
<name>A0A8B8F4E6_9HEMI</name>
<proteinExistence type="inferred from homology"/>
<dbReference type="PANTHER" id="PTHR13031:SF0">
    <property type="entry name" value="RIBONUCLEASE P PROTEIN SUBUNIT P30"/>
    <property type="match status" value="1"/>
</dbReference>
<dbReference type="Gene3D" id="3.20.20.140">
    <property type="entry name" value="Metal-dependent hydrolases"/>
    <property type="match status" value="1"/>
</dbReference>
<dbReference type="InterPro" id="IPR016195">
    <property type="entry name" value="Pol/histidinol_Pase-like"/>
</dbReference>
<dbReference type="OrthoDB" id="17948at2759"/>
<keyword evidence="3" id="KW-0819">tRNA processing</keyword>
<keyword evidence="4" id="KW-1185">Reference proteome</keyword>